<evidence type="ECO:0008006" key="3">
    <source>
        <dbReference type="Google" id="ProtNLM"/>
    </source>
</evidence>
<name>A0A4Y2GBD3_ARAVE</name>
<evidence type="ECO:0000313" key="2">
    <source>
        <dbReference type="Proteomes" id="UP000499080"/>
    </source>
</evidence>
<sequence length="127" mass="13922">MLQLEFATVHWDGKLLPAITRNKKVDTLPVIISANGQGHLLGVPQLASCSGDDMSAAICNLLAENKLLDIVQALCCDTTESNTGRIKGACVLLERKLGKDRLYLPCRHHLYELILKSAFEECITESS</sequence>
<comment type="caution">
    <text evidence="1">The sequence shown here is derived from an EMBL/GenBank/DDBJ whole genome shotgun (WGS) entry which is preliminary data.</text>
</comment>
<keyword evidence="2" id="KW-1185">Reference proteome</keyword>
<proteinExistence type="predicted"/>
<organism evidence="1 2">
    <name type="scientific">Araneus ventricosus</name>
    <name type="common">Orbweaver spider</name>
    <name type="synonym">Epeira ventricosa</name>
    <dbReference type="NCBI Taxonomy" id="182803"/>
    <lineage>
        <taxon>Eukaryota</taxon>
        <taxon>Metazoa</taxon>
        <taxon>Ecdysozoa</taxon>
        <taxon>Arthropoda</taxon>
        <taxon>Chelicerata</taxon>
        <taxon>Arachnida</taxon>
        <taxon>Araneae</taxon>
        <taxon>Araneomorphae</taxon>
        <taxon>Entelegynae</taxon>
        <taxon>Araneoidea</taxon>
        <taxon>Araneidae</taxon>
        <taxon>Araneus</taxon>
    </lineage>
</organism>
<evidence type="ECO:0000313" key="1">
    <source>
        <dbReference type="EMBL" id="GBM50933.1"/>
    </source>
</evidence>
<dbReference type="OrthoDB" id="8055275at2759"/>
<dbReference type="AlphaFoldDB" id="A0A4Y2GBD3"/>
<dbReference type="EMBL" id="BGPR01001316">
    <property type="protein sequence ID" value="GBM50933.1"/>
    <property type="molecule type" value="Genomic_DNA"/>
</dbReference>
<protein>
    <recommendedName>
        <fullName evidence="3">DUF659 domain-containing protein</fullName>
    </recommendedName>
</protein>
<dbReference type="Proteomes" id="UP000499080">
    <property type="component" value="Unassembled WGS sequence"/>
</dbReference>
<reference evidence="1 2" key="1">
    <citation type="journal article" date="2019" name="Sci. Rep.">
        <title>Orb-weaving spider Araneus ventricosus genome elucidates the spidroin gene catalogue.</title>
        <authorList>
            <person name="Kono N."/>
            <person name="Nakamura H."/>
            <person name="Ohtoshi R."/>
            <person name="Moran D.A.P."/>
            <person name="Shinohara A."/>
            <person name="Yoshida Y."/>
            <person name="Fujiwara M."/>
            <person name="Mori M."/>
            <person name="Tomita M."/>
            <person name="Arakawa K."/>
        </authorList>
    </citation>
    <scope>NUCLEOTIDE SEQUENCE [LARGE SCALE GENOMIC DNA]</scope>
</reference>
<gene>
    <name evidence="1" type="ORF">AVEN_36800_1</name>
</gene>
<accession>A0A4Y2GBD3</accession>